<feature type="transmembrane region" description="Helical" evidence="8">
    <location>
        <begin position="115"/>
        <end position="133"/>
    </location>
</feature>
<comment type="caution">
    <text evidence="10">The sequence shown here is derived from an EMBL/GenBank/DDBJ whole genome shotgun (WGS) entry which is preliminary data.</text>
</comment>
<dbReference type="Proteomes" id="UP001174694">
    <property type="component" value="Unassembled WGS sequence"/>
</dbReference>
<dbReference type="Pfam" id="PF07690">
    <property type="entry name" value="MFS_1"/>
    <property type="match status" value="1"/>
</dbReference>
<feature type="transmembrane region" description="Helical" evidence="8">
    <location>
        <begin position="366"/>
        <end position="388"/>
    </location>
</feature>
<evidence type="ECO:0000256" key="2">
    <source>
        <dbReference type="ARBA" id="ARBA00022448"/>
    </source>
</evidence>
<evidence type="ECO:0000313" key="10">
    <source>
        <dbReference type="EMBL" id="KAJ9145006.1"/>
    </source>
</evidence>
<accession>A0AA38S1M3</accession>
<comment type="subcellular location">
    <subcellularLocation>
        <location evidence="1">Membrane</location>
        <topology evidence="1">Multi-pass membrane protein</topology>
    </subcellularLocation>
</comment>
<gene>
    <name evidence="10" type="ORF">NKR23_g5639</name>
</gene>
<dbReference type="GO" id="GO:0022857">
    <property type="term" value="F:transmembrane transporter activity"/>
    <property type="evidence" value="ECO:0007669"/>
    <property type="project" value="InterPro"/>
</dbReference>
<dbReference type="AlphaFoldDB" id="A0AA38S1M3"/>
<dbReference type="InterPro" id="IPR036259">
    <property type="entry name" value="MFS_trans_sf"/>
</dbReference>
<dbReference type="SUPFAM" id="SSF103473">
    <property type="entry name" value="MFS general substrate transporter"/>
    <property type="match status" value="1"/>
</dbReference>
<feature type="transmembrane region" description="Helical" evidence="8">
    <location>
        <begin position="341"/>
        <end position="360"/>
    </location>
</feature>
<dbReference type="GO" id="GO:0016020">
    <property type="term" value="C:membrane"/>
    <property type="evidence" value="ECO:0007669"/>
    <property type="project" value="UniProtKB-SubCell"/>
</dbReference>
<evidence type="ECO:0000256" key="1">
    <source>
        <dbReference type="ARBA" id="ARBA00004141"/>
    </source>
</evidence>
<evidence type="ECO:0000256" key="8">
    <source>
        <dbReference type="SAM" id="Phobius"/>
    </source>
</evidence>
<evidence type="ECO:0000256" key="6">
    <source>
        <dbReference type="ARBA" id="ARBA00037968"/>
    </source>
</evidence>
<organism evidence="10 11">
    <name type="scientific">Pleurostoma richardsiae</name>
    <dbReference type="NCBI Taxonomy" id="41990"/>
    <lineage>
        <taxon>Eukaryota</taxon>
        <taxon>Fungi</taxon>
        <taxon>Dikarya</taxon>
        <taxon>Ascomycota</taxon>
        <taxon>Pezizomycotina</taxon>
        <taxon>Sordariomycetes</taxon>
        <taxon>Sordariomycetidae</taxon>
        <taxon>Calosphaeriales</taxon>
        <taxon>Pleurostomataceae</taxon>
        <taxon>Pleurostoma</taxon>
    </lineage>
</organism>
<keyword evidence="11" id="KW-1185">Reference proteome</keyword>
<feature type="transmembrane region" description="Helical" evidence="8">
    <location>
        <begin position="139"/>
        <end position="164"/>
    </location>
</feature>
<feature type="transmembrane region" description="Helical" evidence="8">
    <location>
        <begin position="312"/>
        <end position="334"/>
    </location>
</feature>
<evidence type="ECO:0000259" key="9">
    <source>
        <dbReference type="PROSITE" id="PS50850"/>
    </source>
</evidence>
<evidence type="ECO:0000256" key="4">
    <source>
        <dbReference type="ARBA" id="ARBA00022989"/>
    </source>
</evidence>
<evidence type="ECO:0000256" key="7">
    <source>
        <dbReference type="SAM" id="MobiDB-lite"/>
    </source>
</evidence>
<feature type="transmembrane region" description="Helical" evidence="8">
    <location>
        <begin position="176"/>
        <end position="196"/>
    </location>
</feature>
<feature type="transmembrane region" description="Helical" evidence="8">
    <location>
        <begin position="427"/>
        <end position="448"/>
    </location>
</feature>
<name>A0AA38S1M3_9PEZI</name>
<keyword evidence="5 8" id="KW-0472">Membrane</keyword>
<feature type="domain" description="Major facilitator superfamily (MFS) profile" evidence="9">
    <location>
        <begin position="48"/>
        <end position="502"/>
    </location>
</feature>
<feature type="transmembrane region" description="Helical" evidence="8">
    <location>
        <begin position="400"/>
        <end position="421"/>
    </location>
</feature>
<dbReference type="PANTHER" id="PTHR43791">
    <property type="entry name" value="PERMEASE-RELATED"/>
    <property type="match status" value="1"/>
</dbReference>
<sequence length="502" mass="55524">MAAEIKTQPEPAEPAGKSDEKAGQVVEMGESYTAAEEKAVLRKIDRTILPMMCAIFFLQYLDKQSLSYASVFGLITDLNMTSFQYSWCSSIFYVGQLVAEYPFIYLMSRLHLTKFVGVTVVIWGMICMCLAAPKNFAGFAAVRFLLGFSEGAVSPAFITITSIWYRKDEHALRTALWITMNGLAQVVGSLLMYGVAKNGSLSLAPWRTLFLICGAMTMAAGVVFFFLMPNGPRDAWFLDERQKQVLSMRMAKDREGGDKTSFSLRQLKETMLDPKAWCVFWFGVLVTMQSPVLTFASLVIKNIGYTKFETMLYTAPSGAVQIALVWIGVLGCTIFPRNRTLVALALVIPPLVGNALLLRLSLNAGWGMIASSWLASCITAPWFILISLTASNVKGNTKRAIVNAMFFIGYCAGCIGAPQLWTEKPRYFKGVVTGLVTWVLLVITIVTYRTLCVVDNKKRDATVGAAADTTDHSMQGEILLDETGNPVSDITDKEDPEFRYSW</sequence>
<dbReference type="InterPro" id="IPR011701">
    <property type="entry name" value="MFS"/>
</dbReference>
<dbReference type="EMBL" id="JANBVO010000015">
    <property type="protein sequence ID" value="KAJ9145006.1"/>
    <property type="molecule type" value="Genomic_DNA"/>
</dbReference>
<feature type="transmembrane region" description="Helical" evidence="8">
    <location>
        <begin position="276"/>
        <end position="300"/>
    </location>
</feature>
<reference evidence="10" key="1">
    <citation type="submission" date="2022-07" db="EMBL/GenBank/DDBJ databases">
        <title>Fungi with potential for degradation of polypropylene.</title>
        <authorList>
            <person name="Gostincar C."/>
        </authorList>
    </citation>
    <scope>NUCLEOTIDE SEQUENCE</scope>
    <source>
        <strain evidence="10">EXF-13308</strain>
    </source>
</reference>
<comment type="similarity">
    <text evidence="6">Belongs to the major facilitator superfamily. Allantoate permease family.</text>
</comment>
<keyword evidence="3 8" id="KW-0812">Transmembrane</keyword>
<keyword evidence="2" id="KW-0813">Transport</keyword>
<dbReference type="PROSITE" id="PS50850">
    <property type="entry name" value="MFS"/>
    <property type="match status" value="1"/>
</dbReference>
<protein>
    <submittedName>
        <fullName evidence="10">Pantothenate transporter</fullName>
    </submittedName>
</protein>
<keyword evidence="4 8" id="KW-1133">Transmembrane helix</keyword>
<dbReference type="PANTHER" id="PTHR43791:SF103">
    <property type="entry name" value="MAJOR FACILITATOR SUPERFAMILY (MFS) PROFILE DOMAIN-CONTAINING PROTEIN-RELATED"/>
    <property type="match status" value="1"/>
</dbReference>
<evidence type="ECO:0000313" key="11">
    <source>
        <dbReference type="Proteomes" id="UP001174694"/>
    </source>
</evidence>
<proteinExistence type="inferred from homology"/>
<feature type="region of interest" description="Disordered" evidence="7">
    <location>
        <begin position="1"/>
        <end position="23"/>
    </location>
</feature>
<dbReference type="FunFam" id="1.20.1250.20:FF:000064">
    <property type="entry name" value="MFS allantoate transporter"/>
    <property type="match status" value="1"/>
</dbReference>
<dbReference type="Gene3D" id="1.20.1250.20">
    <property type="entry name" value="MFS general substrate transporter like domains"/>
    <property type="match status" value="1"/>
</dbReference>
<evidence type="ECO:0000256" key="3">
    <source>
        <dbReference type="ARBA" id="ARBA00022692"/>
    </source>
</evidence>
<dbReference type="InterPro" id="IPR020846">
    <property type="entry name" value="MFS_dom"/>
</dbReference>
<evidence type="ECO:0000256" key="5">
    <source>
        <dbReference type="ARBA" id="ARBA00023136"/>
    </source>
</evidence>
<feature type="transmembrane region" description="Helical" evidence="8">
    <location>
        <begin position="208"/>
        <end position="228"/>
    </location>
</feature>